<dbReference type="EMBL" id="CAUYUJ010016227">
    <property type="protein sequence ID" value="CAK0863128.1"/>
    <property type="molecule type" value="Genomic_DNA"/>
</dbReference>
<sequence>MQPVQRKKKASAMARAGAHSEPAFTAADIRPAIDLQGTEVAKGRATLSGIQEVAGVLVVAHTAKAALNAIGSHIRVNVTDGNYFKTAAVIAKSINILDRSARPARAARRKRHRRVPRRRRRLAGSGKCCSVGSAAAGEARRRGRRRCSRRWCRWGRRRLRRQRLRRNRLWQASTQRLKITCGTRQNCVCALTKEVRCSDTKQIPQLSHVRLLAATRERAHLLHTCVCHGPLPKCEG</sequence>
<dbReference type="Proteomes" id="UP001189429">
    <property type="component" value="Unassembled WGS sequence"/>
</dbReference>
<accession>A0ABN9UUH9</accession>
<comment type="caution">
    <text evidence="1">The sequence shown here is derived from an EMBL/GenBank/DDBJ whole genome shotgun (WGS) entry which is preliminary data.</text>
</comment>
<protein>
    <submittedName>
        <fullName evidence="1">Uncharacterized protein</fullName>
    </submittedName>
</protein>
<keyword evidence="2" id="KW-1185">Reference proteome</keyword>
<evidence type="ECO:0000313" key="2">
    <source>
        <dbReference type="Proteomes" id="UP001189429"/>
    </source>
</evidence>
<proteinExistence type="predicted"/>
<organism evidence="1 2">
    <name type="scientific">Prorocentrum cordatum</name>
    <dbReference type="NCBI Taxonomy" id="2364126"/>
    <lineage>
        <taxon>Eukaryota</taxon>
        <taxon>Sar</taxon>
        <taxon>Alveolata</taxon>
        <taxon>Dinophyceae</taxon>
        <taxon>Prorocentrales</taxon>
        <taxon>Prorocentraceae</taxon>
        <taxon>Prorocentrum</taxon>
    </lineage>
</organism>
<gene>
    <name evidence="1" type="ORF">PCOR1329_LOCUS51355</name>
</gene>
<evidence type="ECO:0000313" key="1">
    <source>
        <dbReference type="EMBL" id="CAK0863128.1"/>
    </source>
</evidence>
<name>A0ABN9UUH9_9DINO</name>
<reference evidence="1" key="1">
    <citation type="submission" date="2023-10" db="EMBL/GenBank/DDBJ databases">
        <authorList>
            <person name="Chen Y."/>
            <person name="Shah S."/>
            <person name="Dougan E. K."/>
            <person name="Thang M."/>
            <person name="Chan C."/>
        </authorList>
    </citation>
    <scope>NUCLEOTIDE SEQUENCE [LARGE SCALE GENOMIC DNA]</scope>
</reference>